<evidence type="ECO:0000313" key="10">
    <source>
        <dbReference type="EMBL" id="AUF83550.1"/>
    </source>
</evidence>
<dbReference type="GO" id="GO:0005694">
    <property type="term" value="C:chromosome"/>
    <property type="evidence" value="ECO:0007669"/>
    <property type="project" value="InterPro"/>
</dbReference>
<proteinExistence type="inferred from homology"/>
<feature type="site" description="Interaction with DNA" evidence="7">
    <location>
        <position position="89"/>
    </location>
</feature>
<protein>
    <recommendedName>
        <fullName evidence="7">DNA topoisomerase 4 subunit A</fullName>
        <ecNumber evidence="7">5.6.2.2</ecNumber>
    </recommendedName>
    <alternativeName>
        <fullName evidence="7">Topoisomerase IV subunit A</fullName>
    </alternativeName>
</protein>
<feature type="site" description="Interaction with DNA" evidence="7">
    <location>
        <position position="100"/>
    </location>
</feature>
<dbReference type="InterPro" id="IPR050220">
    <property type="entry name" value="Type_II_DNA_Topoisomerases"/>
</dbReference>
<comment type="catalytic activity">
    <reaction evidence="1 7 8">
        <text>ATP-dependent breakage, passage and rejoining of double-stranded DNA.</text>
        <dbReference type="EC" id="5.6.2.2"/>
    </reaction>
</comment>
<dbReference type="InterPro" id="IPR002205">
    <property type="entry name" value="Topo_IIA_dom_A"/>
</dbReference>
<dbReference type="SUPFAM" id="SSF56719">
    <property type="entry name" value="Type II DNA topoisomerase"/>
    <property type="match status" value="1"/>
</dbReference>
<keyword evidence="6 7" id="KW-0413">Isomerase</keyword>
<keyword evidence="11" id="KW-1185">Reference proteome</keyword>
<keyword evidence="2 7" id="KW-1003">Cell membrane</keyword>
<dbReference type="GO" id="GO:0007059">
    <property type="term" value="P:chromosome segregation"/>
    <property type="evidence" value="ECO:0007669"/>
    <property type="project" value="UniProtKB-UniRule"/>
</dbReference>
<dbReference type="Gene3D" id="3.30.1360.40">
    <property type="match status" value="1"/>
</dbReference>
<dbReference type="CDD" id="cd00187">
    <property type="entry name" value="TOP4c"/>
    <property type="match status" value="1"/>
</dbReference>
<feature type="active site" description="O-(5'-phospho-DNA)-tyrosine intermediate" evidence="7 8">
    <location>
        <position position="131"/>
    </location>
</feature>
<dbReference type="GO" id="GO:0009330">
    <property type="term" value="C:DNA topoisomerase type II (double strand cut, ATP-hydrolyzing) complex"/>
    <property type="evidence" value="ECO:0007669"/>
    <property type="project" value="TreeGrafter"/>
</dbReference>
<dbReference type="InterPro" id="IPR006691">
    <property type="entry name" value="GyrA/parC_rep"/>
</dbReference>
<dbReference type="InterPro" id="IPR013760">
    <property type="entry name" value="Topo_IIA-like_dom_sf"/>
</dbReference>
<feature type="domain" description="Topo IIA-type catalytic" evidence="9">
    <location>
        <begin position="43"/>
        <end position="504"/>
    </location>
</feature>
<feature type="site" description="Interaction with DNA" evidence="7">
    <location>
        <position position="51"/>
    </location>
</feature>
<evidence type="ECO:0000256" key="5">
    <source>
        <dbReference type="ARBA" id="ARBA00023136"/>
    </source>
</evidence>
<keyword evidence="5 7" id="KW-0472">Membrane</keyword>
<evidence type="ECO:0000256" key="7">
    <source>
        <dbReference type="HAMAP-Rule" id="MF_00937"/>
    </source>
</evidence>
<keyword evidence="3 7" id="KW-0799">Topoisomerase</keyword>
<dbReference type="HAMAP" id="MF_00937">
    <property type="entry name" value="ParC_type2"/>
    <property type="match status" value="1"/>
</dbReference>
<evidence type="ECO:0000256" key="6">
    <source>
        <dbReference type="ARBA" id="ARBA00023235"/>
    </source>
</evidence>
<feature type="site" description="Transition state stabilizer" evidence="7">
    <location>
        <position position="130"/>
    </location>
</feature>
<evidence type="ECO:0000259" key="9">
    <source>
        <dbReference type="PROSITE" id="PS52040"/>
    </source>
</evidence>
<dbReference type="PROSITE" id="PS52040">
    <property type="entry name" value="TOPO_IIA"/>
    <property type="match status" value="1"/>
</dbReference>
<evidence type="ECO:0000256" key="1">
    <source>
        <dbReference type="ARBA" id="ARBA00000185"/>
    </source>
</evidence>
<dbReference type="NCBIfam" id="NF004044">
    <property type="entry name" value="PRK05561.1"/>
    <property type="match status" value="1"/>
</dbReference>
<comment type="subcellular location">
    <subcellularLocation>
        <location evidence="7">Cell membrane</location>
        <topology evidence="7">Peripheral membrane protein</topology>
    </subcellularLocation>
</comment>
<accession>A0A2K9BV03</accession>
<name>A0A2K9BV03_9MOLU</name>
<dbReference type="GO" id="GO:0003677">
    <property type="term" value="F:DNA binding"/>
    <property type="evidence" value="ECO:0007669"/>
    <property type="project" value="UniProtKB-UniRule"/>
</dbReference>
<dbReference type="InterPro" id="IPR035516">
    <property type="entry name" value="Gyrase/topoIV_suA_C"/>
</dbReference>
<comment type="function">
    <text evidence="7">Topoisomerase IV is essential for chromosome segregation. It relaxes supercoiled DNA. Performs the decatenation events required during the replication of a circular DNA molecule.</text>
</comment>
<keyword evidence="4 7" id="KW-0238">DNA-binding</keyword>
<dbReference type="Gene3D" id="3.90.199.10">
    <property type="entry name" value="Topoisomerase II, domain 5"/>
    <property type="match status" value="1"/>
</dbReference>
<evidence type="ECO:0000313" key="11">
    <source>
        <dbReference type="Proteomes" id="UP000233419"/>
    </source>
</evidence>
<gene>
    <name evidence="7 10" type="primary">parC</name>
    <name evidence="10" type="ORF">CXP39_01930</name>
</gene>
<dbReference type="EC" id="5.6.2.2" evidence="7"/>
<dbReference type="InterPro" id="IPR005741">
    <property type="entry name" value="TopoIV_A_Gpos"/>
</dbReference>
<dbReference type="GO" id="GO:0006265">
    <property type="term" value="P:DNA topological change"/>
    <property type="evidence" value="ECO:0007669"/>
    <property type="project" value="UniProtKB-UniRule"/>
</dbReference>
<dbReference type="FunFam" id="3.90.199.10:FF:000001">
    <property type="entry name" value="DNA gyrase subunit A"/>
    <property type="match status" value="1"/>
</dbReference>
<dbReference type="EMBL" id="CP025257">
    <property type="protein sequence ID" value="AUF83550.1"/>
    <property type="molecule type" value="Genomic_DNA"/>
</dbReference>
<dbReference type="SMART" id="SM00434">
    <property type="entry name" value="TOP4c"/>
    <property type="match status" value="1"/>
</dbReference>
<dbReference type="SUPFAM" id="SSF101904">
    <property type="entry name" value="GyrA/ParC C-terminal domain-like"/>
    <property type="match status" value="1"/>
</dbReference>
<feature type="site" description="Interaction with DNA" evidence="7">
    <location>
        <position position="106"/>
    </location>
</feature>
<evidence type="ECO:0000256" key="8">
    <source>
        <dbReference type="PROSITE-ProRule" id="PRU01384"/>
    </source>
</evidence>
<evidence type="ECO:0000256" key="4">
    <source>
        <dbReference type="ARBA" id="ARBA00023125"/>
    </source>
</evidence>
<dbReference type="Proteomes" id="UP000233419">
    <property type="component" value="Chromosome"/>
</dbReference>
<dbReference type="NCBIfam" id="TIGR01061">
    <property type="entry name" value="parC_Gpos"/>
    <property type="match status" value="1"/>
</dbReference>
<dbReference type="PANTHER" id="PTHR43493:SF9">
    <property type="entry name" value="DNA TOPOISOMERASE 4 SUBUNIT A"/>
    <property type="match status" value="1"/>
</dbReference>
<dbReference type="Gene3D" id="1.10.268.10">
    <property type="entry name" value="Topoisomerase, domain 3"/>
    <property type="match status" value="1"/>
</dbReference>
<comment type="similarity">
    <text evidence="7">Belongs to the type II topoisomerase GyrA/ParC subunit family. ParC type 2 subfamily.</text>
</comment>
<organism evidence="10 11">
    <name type="scientific">Mesoplasma syrphidae</name>
    <dbReference type="NCBI Taxonomy" id="225999"/>
    <lineage>
        <taxon>Bacteria</taxon>
        <taxon>Bacillati</taxon>
        <taxon>Mycoplasmatota</taxon>
        <taxon>Mollicutes</taxon>
        <taxon>Entomoplasmatales</taxon>
        <taxon>Entomoplasmataceae</taxon>
        <taxon>Mesoplasma</taxon>
    </lineage>
</organism>
<dbReference type="Pfam" id="PF03989">
    <property type="entry name" value="DNA_gyraseA_C"/>
    <property type="match status" value="3"/>
</dbReference>
<dbReference type="RefSeq" id="WP_051591855.1">
    <property type="nucleotide sequence ID" value="NZ_CP025257.1"/>
</dbReference>
<sequence>MAKKTIDNSNVENEKGIVVYPLEDLMGDRFGRYAKYIIQERALPDVRDGLKPVQRRILYAMGDLNLTSDKAYKKSARIVGEVIGKYHPHGDTSIYDAMVRMSQTWKLGMPLIDMQGNNGSIDGDSAAAMRYTETRLAKISNLMLEDLEKNTVMFAPNFDDSEKEPTVLPSYFPNILTNGATGIAAGYATNMPPHNLGEIIDATIRLIKTPNTRLDSILEIVKGPDFPTGGVVQGREGVRDAFATGKGKVIINSKWHEENGNIIIDEIPYEVVKQDLVRKIGEVIDNNPGLGIQEIRDETDRTGLRIAIDLSDKANVETVRKFLFKNTPLSISFNYNNVVIVDKQPQQLGIIEIIKAYIVHYKEVFTRRTQFDVNKAKTRLELVLGLIKAMSILDQIIVAIRASTNRSDAISNLVDQFDFSQPQATAIVDMRLHRLTSTDIVKLHEEKASLETLIKHLDEILNSEEVLDTEIISRLKEVKKNFAIPRRSEMTDIVESLEVEFKDTLVEKEFTLWVSKDGYLKAVDNAIVAKNDLATFGRKPNDLWITSTKVSNLEHLLLISNVGTYYSIPLYKLPMSKWKDMGVHINTVATMDGNEEIVSAFVIKNFEQATQQILLTTKLGMIKRTPIVDLETKIFTRAFKCMKLSDNDQIVSASLVTSKTRTCAIITRNGFGVRYHIEDIPVQGTNSKGVKASNLKDDVIVSGKPLENDDAIMFITDKDSMKKVAQAEVPIYIRPKRGARLFPERKRGVEYISYGFSVNATDTIKILDQNDEYNQISVAKAKFLDLASTTADTGIDQIVAANLEKAYQVTNGDLPPESTNNSNEGEEYVSKAEIRAKHDANKGKVTDKVVVTKTIKEQGKEKAAEIKGTDLSDLLGDISSILGNVTTPKTTKTKKPKTEDIDKIQLNFDDLFDE</sequence>
<dbReference type="Pfam" id="PF00521">
    <property type="entry name" value="DNA_topoisoIV"/>
    <property type="match status" value="1"/>
</dbReference>
<reference evidence="10 11" key="1">
    <citation type="submission" date="2017-12" db="EMBL/GenBank/DDBJ databases">
        <title>Mesoplasma syrphidae YJS, Complete Genome.</title>
        <authorList>
            <person name="Knight T.F."/>
            <person name="Citino T."/>
            <person name="Rubinstein R."/>
            <person name="Neuschaefer Z."/>
        </authorList>
    </citation>
    <scope>NUCLEOTIDE SEQUENCE [LARGE SCALE GENOMIC DNA]</scope>
    <source>
        <strain evidence="10 11">YJS</strain>
    </source>
</reference>
<dbReference type="AlphaFoldDB" id="A0A2K9BV03"/>
<evidence type="ECO:0000256" key="3">
    <source>
        <dbReference type="ARBA" id="ARBA00023029"/>
    </source>
</evidence>
<dbReference type="GO" id="GO:0019897">
    <property type="term" value="C:extrinsic component of plasma membrane"/>
    <property type="evidence" value="ECO:0007669"/>
    <property type="project" value="UniProtKB-UniRule"/>
</dbReference>
<dbReference type="KEGG" id="msyr:CXP39_01930"/>
<dbReference type="Gene3D" id="2.120.10.90">
    <property type="entry name" value="DNA gyrase/topoisomerase IV, subunit A, C-terminal"/>
    <property type="match status" value="1"/>
</dbReference>
<comment type="subunit">
    <text evidence="7">Heterotetramer composed of ParC and ParE.</text>
</comment>
<dbReference type="InterPro" id="IPR013758">
    <property type="entry name" value="Topo_IIA_A/C_ab"/>
</dbReference>
<dbReference type="InterPro" id="IPR013757">
    <property type="entry name" value="Topo_IIA_A_a_sf"/>
</dbReference>
<dbReference type="PANTHER" id="PTHR43493">
    <property type="entry name" value="DNA GYRASE/TOPOISOMERASE SUBUNIT A"/>
    <property type="match status" value="1"/>
</dbReference>
<dbReference type="OrthoDB" id="9806486at2"/>
<evidence type="ECO:0000256" key="2">
    <source>
        <dbReference type="ARBA" id="ARBA00022475"/>
    </source>
</evidence>
<feature type="site" description="Interaction with DNA" evidence="7">
    <location>
        <position position="87"/>
    </location>
</feature>
<dbReference type="GO" id="GO:0005524">
    <property type="term" value="F:ATP binding"/>
    <property type="evidence" value="ECO:0007669"/>
    <property type="project" value="InterPro"/>
</dbReference>
<dbReference type="GO" id="GO:0034335">
    <property type="term" value="F:DNA negative supercoiling activity"/>
    <property type="evidence" value="ECO:0007669"/>
    <property type="project" value="UniProtKB-ARBA"/>
</dbReference>
<dbReference type="GO" id="GO:0005737">
    <property type="term" value="C:cytoplasm"/>
    <property type="evidence" value="ECO:0007669"/>
    <property type="project" value="TreeGrafter"/>
</dbReference>